<evidence type="ECO:0000256" key="1">
    <source>
        <dbReference type="ARBA" id="ARBA00003301"/>
    </source>
</evidence>
<evidence type="ECO:0000313" key="5">
    <source>
        <dbReference type="Proteomes" id="UP000179807"/>
    </source>
</evidence>
<dbReference type="VEuPathDB" id="TrichDB:TRFO_42694"/>
<dbReference type="InterPro" id="IPR001173">
    <property type="entry name" value="Glyco_trans_2-like"/>
</dbReference>
<keyword evidence="2" id="KW-0472">Membrane</keyword>
<organism evidence="4 5">
    <name type="scientific">Tritrichomonas foetus</name>
    <dbReference type="NCBI Taxonomy" id="1144522"/>
    <lineage>
        <taxon>Eukaryota</taxon>
        <taxon>Metamonada</taxon>
        <taxon>Parabasalia</taxon>
        <taxon>Tritrichomonadida</taxon>
        <taxon>Tritrichomonadidae</taxon>
        <taxon>Tritrichomonas</taxon>
    </lineage>
</organism>
<feature type="domain" description="Glycosyltransferase 2-like" evidence="3">
    <location>
        <begin position="54"/>
        <end position="190"/>
    </location>
</feature>
<dbReference type="GeneID" id="94849143"/>
<reference evidence="4" key="1">
    <citation type="submission" date="2016-10" db="EMBL/GenBank/DDBJ databases">
        <authorList>
            <person name="Benchimol M."/>
            <person name="Almeida L.G."/>
            <person name="Vasconcelos A.T."/>
            <person name="Perreira-Neves A."/>
            <person name="Rosa I.A."/>
            <person name="Tasca T."/>
            <person name="Bogo M.R."/>
            <person name="de Souza W."/>
        </authorList>
    </citation>
    <scope>NUCLEOTIDE SEQUENCE [LARGE SCALE GENOMIC DNA]</scope>
    <source>
        <strain evidence="4">K</strain>
    </source>
</reference>
<dbReference type="EMBL" id="MLAK01000268">
    <property type="protein sequence ID" value="OHT15137.1"/>
    <property type="molecule type" value="Genomic_DNA"/>
</dbReference>
<dbReference type="CDD" id="cd00761">
    <property type="entry name" value="Glyco_tranf_GTA_type"/>
    <property type="match status" value="1"/>
</dbReference>
<proteinExistence type="predicted"/>
<dbReference type="GO" id="GO:0016757">
    <property type="term" value="F:glycosyltransferase activity"/>
    <property type="evidence" value="ECO:0007669"/>
    <property type="project" value="UniProtKB-KW"/>
</dbReference>
<keyword evidence="2" id="KW-0812">Transmembrane</keyword>
<feature type="transmembrane region" description="Helical" evidence="2">
    <location>
        <begin position="14"/>
        <end position="33"/>
    </location>
</feature>
<comment type="caution">
    <text evidence="4">The sequence shown here is derived from an EMBL/GenBank/DDBJ whole genome shotgun (WGS) entry which is preliminary data.</text>
</comment>
<name>A0A1J4KV03_9EUKA</name>
<dbReference type="SUPFAM" id="SSF53448">
    <property type="entry name" value="Nucleotide-diphospho-sugar transferases"/>
    <property type="match status" value="1"/>
</dbReference>
<dbReference type="AlphaFoldDB" id="A0A1J4KV03"/>
<protein>
    <submittedName>
        <fullName evidence="4">Beta-1,3-galactosyltransferase</fullName>
    </submittedName>
</protein>
<evidence type="ECO:0000256" key="2">
    <source>
        <dbReference type="SAM" id="Phobius"/>
    </source>
</evidence>
<comment type="function">
    <text evidence="1">Dolichyl-phosphate beta-glucosyltransferase involved in the glycosylation of glycoproteins through the synthesis of dolichyl beta-D-glucosyl phosphate which serves as a sugar donor for transfer of three glucose residues to the Man-9-GlcNAc-2-PP-dolichol precursor to N-glycans.</text>
</comment>
<evidence type="ECO:0000313" key="4">
    <source>
        <dbReference type="EMBL" id="OHT15137.1"/>
    </source>
</evidence>
<keyword evidence="2" id="KW-1133">Transmembrane helix</keyword>
<dbReference type="OrthoDB" id="2603at2759"/>
<dbReference type="Gene3D" id="3.90.550.10">
    <property type="entry name" value="Spore Coat Polysaccharide Biosynthesis Protein SpsA, Chain A"/>
    <property type="match status" value="1"/>
</dbReference>
<dbReference type="PANTHER" id="PTHR22916">
    <property type="entry name" value="GLYCOSYLTRANSFERASE"/>
    <property type="match status" value="1"/>
</dbReference>
<dbReference type="RefSeq" id="XP_068368273.1">
    <property type="nucleotide sequence ID" value="XM_068514439.1"/>
</dbReference>
<dbReference type="PANTHER" id="PTHR22916:SF64">
    <property type="entry name" value="TRANSFERASE, PUTATIVE-RELATED"/>
    <property type="match status" value="1"/>
</dbReference>
<dbReference type="Pfam" id="PF00535">
    <property type="entry name" value="Glycos_transf_2"/>
    <property type="match status" value="1"/>
</dbReference>
<accession>A0A1J4KV03</accession>
<gene>
    <name evidence="4" type="ORF">TRFO_42694</name>
</gene>
<evidence type="ECO:0000259" key="3">
    <source>
        <dbReference type="Pfam" id="PF00535"/>
    </source>
</evidence>
<dbReference type="InterPro" id="IPR029044">
    <property type="entry name" value="Nucleotide-diphossugar_trans"/>
</dbReference>
<dbReference type="Proteomes" id="UP000179807">
    <property type="component" value="Unassembled WGS sequence"/>
</dbReference>
<sequence length="305" mass="36371">MVRLNFVLTHFSDLSIITAMLFFTYLFFTYLFFHFFPKTYPIWNVSLKQSPFFSIIIPSYNRAAFLNRSIHSITQQHFPNIEIIVVDDNSQDNSVFQLKSLKEKLALPYLRIIQNKENKGTLITRIIGINSCTGEFMLNLDPDDQFSKNLFQTLFIHIQKKKSDIIHFRFYLSRNGIISEKNYIHYRYPTYSQMNHSVLLQEIMGRRIGWSLCFQCLRKSIVMMALNFIFPSIRNKSLCNGEDMVICFSCYIFCKKYSFLDFFGYIYYFDTPCVRKKCKNDFNPRAFINDLYHNVFHLKKSYLII</sequence>
<keyword evidence="5" id="KW-1185">Reference proteome</keyword>